<sequence>MKLLLDENLSDRIIPQILDLYPNSCHVKALALTNTDDLVIWEYAKANDFVIVSKDSDFHQRSLLYGHPPKFIYIRIGNNPTSKIVTTLRDNFDTISQFGNSQVESILVLVLA</sequence>
<evidence type="ECO:0000259" key="1">
    <source>
        <dbReference type="Pfam" id="PF18480"/>
    </source>
</evidence>
<dbReference type="InterPro" id="IPR041049">
    <property type="entry name" value="DUF5615"/>
</dbReference>
<dbReference type="Pfam" id="PF18480">
    <property type="entry name" value="DUF5615"/>
    <property type="match status" value="1"/>
</dbReference>
<proteinExistence type="predicted"/>
<dbReference type="Proteomes" id="UP000622533">
    <property type="component" value="Unassembled WGS sequence"/>
</dbReference>
<accession>A0A8J7AE62</accession>
<dbReference type="AlphaFoldDB" id="A0A8J7AE62"/>
<reference evidence="2" key="1">
    <citation type="submission" date="2020-10" db="EMBL/GenBank/DDBJ databases">
        <authorList>
            <person name="Castelo-Branco R."/>
            <person name="Eusebio N."/>
            <person name="Adriana R."/>
            <person name="Vieira A."/>
            <person name="Brugerolle De Fraissinette N."/>
            <person name="Rezende De Castro R."/>
            <person name="Schneider M.P."/>
            <person name="Vasconcelos V."/>
            <person name="Leao P.N."/>
        </authorList>
    </citation>
    <scope>NUCLEOTIDE SEQUENCE</scope>
    <source>
        <strain evidence="2">LEGE 12446</strain>
    </source>
</reference>
<comment type="caution">
    <text evidence="2">The sequence shown here is derived from an EMBL/GenBank/DDBJ whole genome shotgun (WGS) entry which is preliminary data.</text>
</comment>
<feature type="domain" description="DUF5615" evidence="1">
    <location>
        <begin position="1"/>
        <end position="105"/>
    </location>
</feature>
<dbReference type="RefSeq" id="WP_193917733.1">
    <property type="nucleotide sequence ID" value="NZ_JADEXS020000001.1"/>
</dbReference>
<name>A0A8J7AE62_DESMC</name>
<organism evidence="2 3">
    <name type="scientific">Desmonostoc muscorum LEGE 12446</name>
    <dbReference type="NCBI Taxonomy" id="1828758"/>
    <lineage>
        <taxon>Bacteria</taxon>
        <taxon>Bacillati</taxon>
        <taxon>Cyanobacteriota</taxon>
        <taxon>Cyanophyceae</taxon>
        <taxon>Nostocales</taxon>
        <taxon>Nostocaceae</taxon>
        <taxon>Desmonostoc</taxon>
    </lineage>
</organism>
<keyword evidence="3" id="KW-1185">Reference proteome</keyword>
<dbReference type="EMBL" id="JADEXS010000198">
    <property type="protein sequence ID" value="MBE9023827.1"/>
    <property type="molecule type" value="Genomic_DNA"/>
</dbReference>
<gene>
    <name evidence="2" type="ORF">IQ276_15735</name>
</gene>
<evidence type="ECO:0000313" key="2">
    <source>
        <dbReference type="EMBL" id="MBE9023827.1"/>
    </source>
</evidence>
<protein>
    <submittedName>
        <fullName evidence="2">DUF5615 family PIN-like protein</fullName>
    </submittedName>
</protein>
<evidence type="ECO:0000313" key="3">
    <source>
        <dbReference type="Proteomes" id="UP000622533"/>
    </source>
</evidence>